<dbReference type="EMBL" id="CAUJNA010003705">
    <property type="protein sequence ID" value="CAJ1408166.1"/>
    <property type="molecule type" value="Genomic_DNA"/>
</dbReference>
<dbReference type="Proteomes" id="UP001178507">
    <property type="component" value="Unassembled WGS sequence"/>
</dbReference>
<keyword evidence="7" id="KW-1185">Reference proteome</keyword>
<dbReference type="SUPFAM" id="SSF57850">
    <property type="entry name" value="RING/U-box"/>
    <property type="match status" value="1"/>
</dbReference>
<evidence type="ECO:0000256" key="4">
    <source>
        <dbReference type="SAM" id="Phobius"/>
    </source>
</evidence>
<dbReference type="InterPro" id="IPR013083">
    <property type="entry name" value="Znf_RING/FYVE/PHD"/>
</dbReference>
<keyword evidence="2" id="KW-0863">Zinc-finger</keyword>
<gene>
    <name evidence="6" type="ORF">EVOR1521_LOCUS29670</name>
</gene>
<dbReference type="PANTHER" id="PTHR46347">
    <property type="entry name" value="RING/FYVE/PHD ZINC FINGER SUPERFAMILY PROTEIN"/>
    <property type="match status" value="1"/>
</dbReference>
<keyword evidence="1" id="KW-0479">Metal-binding</keyword>
<dbReference type="GO" id="GO:0008270">
    <property type="term" value="F:zinc ion binding"/>
    <property type="evidence" value="ECO:0007669"/>
    <property type="project" value="UniProtKB-KW"/>
</dbReference>
<evidence type="ECO:0000256" key="2">
    <source>
        <dbReference type="ARBA" id="ARBA00022771"/>
    </source>
</evidence>
<comment type="caution">
    <text evidence="6">The sequence shown here is derived from an EMBL/GenBank/DDBJ whole genome shotgun (WGS) entry which is preliminary data.</text>
</comment>
<evidence type="ECO:0000313" key="6">
    <source>
        <dbReference type="EMBL" id="CAJ1408166.1"/>
    </source>
</evidence>
<dbReference type="PROSITE" id="PS51292">
    <property type="entry name" value="ZF_RING_CH"/>
    <property type="match status" value="1"/>
</dbReference>
<keyword evidence="4" id="KW-1133">Transmembrane helix</keyword>
<keyword evidence="4" id="KW-0812">Transmembrane</keyword>
<organism evidence="6 7">
    <name type="scientific">Effrenium voratum</name>
    <dbReference type="NCBI Taxonomy" id="2562239"/>
    <lineage>
        <taxon>Eukaryota</taxon>
        <taxon>Sar</taxon>
        <taxon>Alveolata</taxon>
        <taxon>Dinophyceae</taxon>
        <taxon>Suessiales</taxon>
        <taxon>Symbiodiniaceae</taxon>
        <taxon>Effrenium</taxon>
    </lineage>
</organism>
<dbReference type="InterPro" id="IPR011016">
    <property type="entry name" value="Znf_RING-CH"/>
</dbReference>
<dbReference type="Pfam" id="PF12906">
    <property type="entry name" value="RINGv"/>
    <property type="match status" value="1"/>
</dbReference>
<feature type="domain" description="RING-CH-type" evidence="5">
    <location>
        <begin position="21"/>
        <end position="88"/>
    </location>
</feature>
<keyword evidence="4" id="KW-0472">Membrane</keyword>
<dbReference type="CDD" id="cd16495">
    <property type="entry name" value="RING_CH-C4HC3_MARCH"/>
    <property type="match status" value="1"/>
</dbReference>
<protein>
    <recommendedName>
        <fullName evidence="5">RING-CH-type domain-containing protein</fullName>
    </recommendedName>
</protein>
<sequence length="297" mass="32772">MPSSGGKPNVSQATNAETDARRESEERCCRICFDSETSAETGRLFSPCRCQGSMRFVHVSCLNNWRAASCNERSYYSCDACHYEYRLQRLWVADVLLSAGFQLAVNLGLFALSALLGGVACYHLAPQVLDLALDQLYLPPVLRFLFSRAGADQTSGNAACWRDGYTFEACCGRGAPGNPACWDDRHSWESCCEVPALLNAARTYLGYLLRVLFCGGLGLGVLGFGLYLKRSLQELHGTGGNWQIFLFVAYLSTFGQALARLVVLLGCAVAWRELFLQLQFHCKRLSGELGERILEVA</sequence>
<reference evidence="6" key="1">
    <citation type="submission" date="2023-08" db="EMBL/GenBank/DDBJ databases">
        <authorList>
            <person name="Chen Y."/>
            <person name="Shah S."/>
            <person name="Dougan E. K."/>
            <person name="Thang M."/>
            <person name="Chan C."/>
        </authorList>
    </citation>
    <scope>NUCLEOTIDE SEQUENCE</scope>
</reference>
<name>A0AA36JN78_9DINO</name>
<dbReference type="PANTHER" id="PTHR46347:SF1">
    <property type="entry name" value="RING_FYVE_PHD ZINC FINGER SUPERFAMILY PROTEIN"/>
    <property type="match status" value="1"/>
</dbReference>
<evidence type="ECO:0000256" key="3">
    <source>
        <dbReference type="ARBA" id="ARBA00022833"/>
    </source>
</evidence>
<feature type="transmembrane region" description="Helical" evidence="4">
    <location>
        <begin position="244"/>
        <end position="271"/>
    </location>
</feature>
<dbReference type="SMART" id="SM00744">
    <property type="entry name" value="RINGv"/>
    <property type="match status" value="1"/>
</dbReference>
<keyword evidence="3" id="KW-0862">Zinc</keyword>
<evidence type="ECO:0000256" key="1">
    <source>
        <dbReference type="ARBA" id="ARBA00022723"/>
    </source>
</evidence>
<feature type="transmembrane region" description="Helical" evidence="4">
    <location>
        <begin position="95"/>
        <end position="125"/>
    </location>
</feature>
<accession>A0AA36JN78</accession>
<evidence type="ECO:0000259" key="5">
    <source>
        <dbReference type="PROSITE" id="PS51292"/>
    </source>
</evidence>
<evidence type="ECO:0000313" key="7">
    <source>
        <dbReference type="Proteomes" id="UP001178507"/>
    </source>
</evidence>
<proteinExistence type="predicted"/>
<feature type="transmembrane region" description="Helical" evidence="4">
    <location>
        <begin position="207"/>
        <end position="228"/>
    </location>
</feature>
<dbReference type="AlphaFoldDB" id="A0AA36JN78"/>
<dbReference type="Gene3D" id="3.30.40.10">
    <property type="entry name" value="Zinc/RING finger domain, C3HC4 (zinc finger)"/>
    <property type="match status" value="1"/>
</dbReference>